<protein>
    <submittedName>
        <fullName evidence="3">Oxidoreductase family, C-terminal alpha/beta domain</fullName>
    </submittedName>
</protein>
<dbReference type="AlphaFoldDB" id="A0A1G7DPS2"/>
<dbReference type="InterPro" id="IPR036291">
    <property type="entry name" value="NAD(P)-bd_dom_sf"/>
</dbReference>
<feature type="domain" description="Gfo/Idh/MocA-like oxidoreductase N-terminal" evidence="1">
    <location>
        <begin position="4"/>
        <end position="122"/>
    </location>
</feature>
<gene>
    <name evidence="3" type="ORF">SAMN04488243_10374</name>
</gene>
<feature type="domain" description="Gfo/Idh/MocA-like oxidoreductase C-terminal" evidence="2">
    <location>
        <begin position="135"/>
        <end position="409"/>
    </location>
</feature>
<dbReference type="Proteomes" id="UP000199446">
    <property type="component" value="Unassembled WGS sequence"/>
</dbReference>
<evidence type="ECO:0000313" key="3">
    <source>
        <dbReference type="EMBL" id="SDE53524.1"/>
    </source>
</evidence>
<dbReference type="SUPFAM" id="SSF55347">
    <property type="entry name" value="Glyceraldehyde-3-phosphate dehydrogenase-like, C-terminal domain"/>
    <property type="match status" value="1"/>
</dbReference>
<dbReference type="Pfam" id="PF02894">
    <property type="entry name" value="GFO_IDH_MocA_C"/>
    <property type="match status" value="1"/>
</dbReference>
<keyword evidence="4" id="KW-1185">Reference proteome</keyword>
<proteinExistence type="predicted"/>
<evidence type="ECO:0000259" key="1">
    <source>
        <dbReference type="Pfam" id="PF01408"/>
    </source>
</evidence>
<dbReference type="PANTHER" id="PTHR43377">
    <property type="entry name" value="BILIVERDIN REDUCTASE A"/>
    <property type="match status" value="1"/>
</dbReference>
<dbReference type="EMBL" id="FNBC01000003">
    <property type="protein sequence ID" value="SDE53524.1"/>
    <property type="molecule type" value="Genomic_DNA"/>
</dbReference>
<evidence type="ECO:0000259" key="2">
    <source>
        <dbReference type="Pfam" id="PF02894"/>
    </source>
</evidence>
<dbReference type="InterPro" id="IPR000683">
    <property type="entry name" value="Gfo/Idh/MocA-like_OxRdtase_N"/>
</dbReference>
<dbReference type="Gene3D" id="3.40.50.720">
    <property type="entry name" value="NAD(P)-binding Rossmann-like Domain"/>
    <property type="match status" value="1"/>
</dbReference>
<accession>A0A1G7DPS2</accession>
<dbReference type="STRING" id="482827.SAMN04488243_10374"/>
<dbReference type="Gene3D" id="3.30.360.10">
    <property type="entry name" value="Dihydrodipicolinate Reductase, domain 2"/>
    <property type="match status" value="1"/>
</dbReference>
<dbReference type="OrthoDB" id="9781031at2"/>
<reference evidence="4" key="1">
    <citation type="submission" date="2016-10" db="EMBL/GenBank/DDBJ databases">
        <authorList>
            <person name="Varghese N."/>
            <person name="Submissions S."/>
        </authorList>
    </citation>
    <scope>NUCLEOTIDE SEQUENCE [LARGE SCALE GENOMIC DNA]</scope>
    <source>
        <strain evidence="4">CGMCC 1.6992</strain>
    </source>
</reference>
<organism evidence="3 4">
    <name type="scientific">Thermus arciformis</name>
    <dbReference type="NCBI Taxonomy" id="482827"/>
    <lineage>
        <taxon>Bacteria</taxon>
        <taxon>Thermotogati</taxon>
        <taxon>Deinococcota</taxon>
        <taxon>Deinococci</taxon>
        <taxon>Thermales</taxon>
        <taxon>Thermaceae</taxon>
        <taxon>Thermus</taxon>
    </lineage>
</organism>
<dbReference type="GO" id="GO:0000166">
    <property type="term" value="F:nucleotide binding"/>
    <property type="evidence" value="ECO:0007669"/>
    <property type="project" value="InterPro"/>
</dbReference>
<dbReference type="InterPro" id="IPR051450">
    <property type="entry name" value="Gfo/Idh/MocA_Oxidoreductases"/>
</dbReference>
<name>A0A1G7DPS2_9DEIN</name>
<sequence>MRPRLVVLGAGNRGFAYARYAHALGARIAAVAEPRPERLQAFQQAFAVERAFADWRELLEAPLLGEAAVVALPDRLHAEAAVALMERGYHLLLEKPIAPTWPEVEEVAQAKERTGRMVAVAHVLRYTPYARALRGLLKEGAVGEVVSVQHLEPVGHWHYAHSFVRGNWRKAEESSPFLLAKSVHDLDWLLFLMPGEVARVASFGGLYHFRPENRPQGAAFRCLDCPEEVERGCPFSARRIYLEAYEKGERGWPLDVVAFPLTRENLVRALEEGPYGECVYLGRNDVADHQVVALEYRDGRTASLHVEGLSRMRFRETRIFGTRGELFGDGRHLRLYRFGEGERVYDQGTEGEGSIRSGHGGGDLGLVRAFVEALRREDESLLEPFSEAVQAHRLTFLAEEARRKGKVVHVENPLP</sequence>
<dbReference type="InterPro" id="IPR004104">
    <property type="entry name" value="Gfo/Idh/MocA-like_OxRdtase_C"/>
</dbReference>
<dbReference type="PANTHER" id="PTHR43377:SF2">
    <property type="entry name" value="BINDING ROSSMANN FOLD OXIDOREDUCTASE, PUTATIVE (AFU_ORTHOLOGUE AFUA_4G00560)-RELATED"/>
    <property type="match status" value="1"/>
</dbReference>
<dbReference type="Pfam" id="PF01408">
    <property type="entry name" value="GFO_IDH_MocA"/>
    <property type="match status" value="1"/>
</dbReference>
<dbReference type="SUPFAM" id="SSF51735">
    <property type="entry name" value="NAD(P)-binding Rossmann-fold domains"/>
    <property type="match status" value="1"/>
</dbReference>
<evidence type="ECO:0000313" key="4">
    <source>
        <dbReference type="Proteomes" id="UP000199446"/>
    </source>
</evidence>